<feature type="domain" description="Calcineurin-like phosphoesterase" evidence="1">
    <location>
        <begin position="28"/>
        <end position="232"/>
    </location>
</feature>
<dbReference type="PANTHER" id="PTHR43143:SF1">
    <property type="entry name" value="SERINE_THREONINE-PROTEIN PHOSPHATASE CPPED1"/>
    <property type="match status" value="1"/>
</dbReference>
<reference evidence="3" key="1">
    <citation type="submission" date="2016-10" db="EMBL/GenBank/DDBJ databases">
        <authorList>
            <person name="Varghese N."/>
            <person name="Submissions S."/>
        </authorList>
    </citation>
    <scope>NUCLEOTIDE SEQUENCE [LARGE SCALE GENOMIC DNA]</scope>
    <source>
        <strain evidence="3">DSM 28453</strain>
    </source>
</reference>
<name>A0A1I4GL52_9RHOB</name>
<dbReference type="Gene3D" id="3.60.21.10">
    <property type="match status" value="1"/>
</dbReference>
<accession>A0A1I4GL52</accession>
<sequence>MFRNRPKTLWGALAVILLLCKPSLALDVIVISDLNGSYGSTQYSQRVGAAVSRIIELDPDLVISTGDMVAGQRKPLLSENEVLAMWRSFHSQVSDPLQKAGIPFVVTPGNHDASAYGGFEREREIFAREWRARKPQLNYLDDADYPFFYAFELDGIVFASLDATTLGPLSGGQNQRVADLSDAGNPIVTFSHLPLWPFAQQREKEIIGDPLLERVYQANGVVLHLSGHHHAYFPGWKNGVAYISQACLGGGSRKLIGEQNRSEHSVTQLTFAADATFSVQALKAPDFRLSVENETLPRQIRSPKAILQRLDLISP</sequence>
<dbReference type="InterPro" id="IPR029052">
    <property type="entry name" value="Metallo-depent_PP-like"/>
</dbReference>
<protein>
    <submittedName>
        <fullName evidence="2">Calcineurin-like phosphoesterase</fullName>
    </submittedName>
</protein>
<gene>
    <name evidence="2" type="ORF">SAMN04488036_1096</name>
</gene>
<evidence type="ECO:0000259" key="1">
    <source>
        <dbReference type="Pfam" id="PF00149"/>
    </source>
</evidence>
<dbReference type="SUPFAM" id="SSF56300">
    <property type="entry name" value="Metallo-dependent phosphatases"/>
    <property type="match status" value="1"/>
</dbReference>
<dbReference type="InterPro" id="IPR004843">
    <property type="entry name" value="Calcineurin-like_PHP"/>
</dbReference>
<dbReference type="PANTHER" id="PTHR43143">
    <property type="entry name" value="METALLOPHOSPHOESTERASE, CALCINEURIN SUPERFAMILY"/>
    <property type="match status" value="1"/>
</dbReference>
<dbReference type="InterPro" id="IPR051918">
    <property type="entry name" value="STPP_CPPED1"/>
</dbReference>
<evidence type="ECO:0000313" key="3">
    <source>
        <dbReference type="Proteomes" id="UP000198851"/>
    </source>
</evidence>
<dbReference type="GO" id="GO:0016787">
    <property type="term" value="F:hydrolase activity"/>
    <property type="evidence" value="ECO:0007669"/>
    <property type="project" value="InterPro"/>
</dbReference>
<dbReference type="AlphaFoldDB" id="A0A1I4GL52"/>
<keyword evidence="3" id="KW-1185">Reference proteome</keyword>
<dbReference type="EMBL" id="FOSZ01000009">
    <property type="protein sequence ID" value="SFL30077.1"/>
    <property type="molecule type" value="Genomic_DNA"/>
</dbReference>
<organism evidence="2 3">
    <name type="scientific">Shimia haliotis</name>
    <dbReference type="NCBI Taxonomy" id="1280847"/>
    <lineage>
        <taxon>Bacteria</taxon>
        <taxon>Pseudomonadati</taxon>
        <taxon>Pseudomonadota</taxon>
        <taxon>Alphaproteobacteria</taxon>
        <taxon>Rhodobacterales</taxon>
        <taxon>Roseobacteraceae</taxon>
    </lineage>
</organism>
<dbReference type="STRING" id="1280847.SAMN04488036_1096"/>
<proteinExistence type="predicted"/>
<dbReference type="Pfam" id="PF00149">
    <property type="entry name" value="Metallophos"/>
    <property type="match status" value="1"/>
</dbReference>
<dbReference type="Proteomes" id="UP000198851">
    <property type="component" value="Unassembled WGS sequence"/>
</dbReference>
<evidence type="ECO:0000313" key="2">
    <source>
        <dbReference type="EMBL" id="SFL30077.1"/>
    </source>
</evidence>